<dbReference type="HAMAP" id="MF_00031">
    <property type="entry name" value="DNA_HJ_migration_RuvA"/>
    <property type="match status" value="1"/>
</dbReference>
<reference evidence="8 9" key="1">
    <citation type="submission" date="2016-11" db="EMBL/GenBank/DDBJ databases">
        <title>Mixed transmission modes and dynamic genome evolution in an obligate animal-bacterial symbiosis.</title>
        <authorList>
            <person name="Russell S.L."/>
            <person name="Corbett-Detig R.B."/>
            <person name="Cavanaugh C.M."/>
        </authorList>
    </citation>
    <scope>NUCLEOTIDE SEQUENCE [LARGE SCALE GENOMIC DNA]</scope>
    <source>
        <strain evidence="8">Se-Cadez</strain>
    </source>
</reference>
<dbReference type="RefSeq" id="WP_078487650.1">
    <property type="nucleotide sequence ID" value="NZ_MPRJ01000054.1"/>
</dbReference>
<comment type="caution">
    <text evidence="6">Lacks conserved residue(s) required for the propagation of feature annotation.</text>
</comment>
<dbReference type="Gene3D" id="2.40.50.140">
    <property type="entry name" value="Nucleic acid-binding proteins"/>
    <property type="match status" value="1"/>
</dbReference>
<comment type="similarity">
    <text evidence="6">Belongs to the RuvA family.</text>
</comment>
<protein>
    <recommendedName>
        <fullName evidence="6">Holliday junction branch migration complex subunit RuvA</fullName>
    </recommendedName>
</protein>
<evidence type="ECO:0000313" key="8">
    <source>
        <dbReference type="EMBL" id="OOZ36133.1"/>
    </source>
</evidence>
<name>A0A1T2KTF3_9GAMM</name>
<dbReference type="Pfam" id="PF01330">
    <property type="entry name" value="RuvA_N"/>
    <property type="match status" value="1"/>
</dbReference>
<dbReference type="AlphaFoldDB" id="A0A1T2KTF3"/>
<dbReference type="GO" id="GO:0005737">
    <property type="term" value="C:cytoplasm"/>
    <property type="evidence" value="ECO:0007669"/>
    <property type="project" value="UniProtKB-SubCell"/>
</dbReference>
<dbReference type="EMBL" id="MPRJ01000054">
    <property type="protein sequence ID" value="OOZ36133.1"/>
    <property type="molecule type" value="Genomic_DNA"/>
</dbReference>
<evidence type="ECO:0000256" key="5">
    <source>
        <dbReference type="ARBA" id="ARBA00023204"/>
    </source>
</evidence>
<dbReference type="SUPFAM" id="SSF46929">
    <property type="entry name" value="DNA helicase RuvA subunit, C-terminal domain"/>
    <property type="match status" value="1"/>
</dbReference>
<dbReference type="InterPro" id="IPR000085">
    <property type="entry name" value="RuvA"/>
</dbReference>
<keyword evidence="3 6" id="KW-0238">DNA-binding</keyword>
<dbReference type="SMART" id="SM00278">
    <property type="entry name" value="HhH1"/>
    <property type="match status" value="2"/>
</dbReference>
<feature type="region of interest" description="Domain I" evidence="6">
    <location>
        <begin position="1"/>
        <end position="64"/>
    </location>
</feature>
<dbReference type="InterPro" id="IPR003583">
    <property type="entry name" value="Hlx-hairpin-Hlx_DNA-bd_motif"/>
</dbReference>
<dbReference type="Pfam" id="PF07499">
    <property type="entry name" value="RuvA_C"/>
    <property type="match status" value="1"/>
</dbReference>
<keyword evidence="9" id="KW-1185">Reference proteome</keyword>
<dbReference type="SUPFAM" id="SSF50249">
    <property type="entry name" value="Nucleic acid-binding proteins"/>
    <property type="match status" value="1"/>
</dbReference>
<evidence type="ECO:0000256" key="4">
    <source>
        <dbReference type="ARBA" id="ARBA00023172"/>
    </source>
</evidence>
<keyword evidence="8" id="KW-0347">Helicase</keyword>
<dbReference type="GO" id="GO:0005524">
    <property type="term" value="F:ATP binding"/>
    <property type="evidence" value="ECO:0007669"/>
    <property type="project" value="InterPro"/>
</dbReference>
<evidence type="ECO:0000313" key="9">
    <source>
        <dbReference type="Proteomes" id="UP000190896"/>
    </source>
</evidence>
<comment type="caution">
    <text evidence="8">The sequence shown here is derived from an EMBL/GenBank/DDBJ whole genome shotgun (WGS) entry which is preliminary data.</text>
</comment>
<dbReference type="InterPro" id="IPR036267">
    <property type="entry name" value="RuvA_C_sf"/>
</dbReference>
<keyword evidence="8" id="KW-0547">Nucleotide-binding</keyword>
<keyword evidence="1 6" id="KW-0963">Cytoplasm</keyword>
<comment type="domain">
    <text evidence="6">Has three domains with a flexible linker between the domains II and III and assumes an 'L' shape. Domain III is highly mobile and contacts RuvB.</text>
</comment>
<feature type="domain" description="Helix-hairpin-helix DNA-binding motif class 1" evidence="7">
    <location>
        <begin position="108"/>
        <end position="127"/>
    </location>
</feature>
<feature type="domain" description="Helix-hairpin-helix DNA-binding motif class 1" evidence="7">
    <location>
        <begin position="73"/>
        <end position="92"/>
    </location>
</feature>
<keyword evidence="8" id="KW-0378">Hydrolase</keyword>
<comment type="subunit">
    <text evidence="6">Homotetramer. Forms an RuvA(8)-RuvB(12)-Holliday junction (HJ) complex. HJ DNA is sandwiched between 2 RuvA tetramers; dsDNA enters through RuvA and exits via RuvB. An RuvB hexamer assembles on each DNA strand where it exits the tetramer. Each RuvB hexamer is contacted by two RuvA subunits (via domain III) on 2 adjacent RuvB subunits; this complex drives branch migration. In the full resolvosome a probable DNA-RuvA(4)-RuvB(12)-RuvC(2) complex forms which resolves the HJ.</text>
</comment>
<dbReference type="GO" id="GO:0009378">
    <property type="term" value="F:four-way junction helicase activity"/>
    <property type="evidence" value="ECO:0007669"/>
    <property type="project" value="InterPro"/>
</dbReference>
<dbReference type="GO" id="GO:0006310">
    <property type="term" value="P:DNA recombination"/>
    <property type="evidence" value="ECO:0007669"/>
    <property type="project" value="UniProtKB-UniRule"/>
</dbReference>
<comment type="function">
    <text evidence="6">The RuvA-RuvB-RuvC complex processes Holliday junction (HJ) DNA during genetic recombination and DNA repair, while the RuvA-RuvB complex plays an important role in the rescue of blocked DNA replication forks via replication fork reversal (RFR). RuvA specifically binds to HJ cruciform DNA, conferring on it an open structure. The RuvB hexamer acts as an ATP-dependent pump, pulling dsDNA into and through the RuvAB complex. HJ branch migration allows RuvC to scan DNA until it finds its consensus sequence, where it cleaves and resolves the cruciform DNA.</text>
</comment>
<keyword evidence="5 6" id="KW-0234">DNA repair</keyword>
<dbReference type="InterPro" id="IPR012340">
    <property type="entry name" value="NA-bd_OB-fold"/>
</dbReference>
<dbReference type="GO" id="GO:0006281">
    <property type="term" value="P:DNA repair"/>
    <property type="evidence" value="ECO:0007669"/>
    <property type="project" value="UniProtKB-UniRule"/>
</dbReference>
<accession>A0A1T2KTF3</accession>
<sequence length="201" mass="21711">MIGRIRGELVYKQPPFLMVDVNGVGYELEAPMSTFYDLPLQGGEVTLYTHLAVREDAHVLYGFVNDGERSLFRSLLKVSGVGAKMALAILSGMNAEEFARCVQSDDTAALVRLPGIGKKTAERLIVEMRDRLEKLEMAATGTVKMVPTPGEVVENPVSDAVGALMALGYKPNEASRLVRAIDSEGLSSEEIIRAALKAAAK</sequence>
<dbReference type="OrthoDB" id="5293449at2"/>
<dbReference type="InterPro" id="IPR013849">
    <property type="entry name" value="DNA_helicase_Holl-junc_RuvA_I"/>
</dbReference>
<dbReference type="CDD" id="cd14332">
    <property type="entry name" value="UBA_RuvA_C"/>
    <property type="match status" value="1"/>
</dbReference>
<evidence type="ECO:0000256" key="1">
    <source>
        <dbReference type="ARBA" id="ARBA00022490"/>
    </source>
</evidence>
<dbReference type="GO" id="GO:0009379">
    <property type="term" value="C:Holliday junction helicase complex"/>
    <property type="evidence" value="ECO:0007669"/>
    <property type="project" value="InterPro"/>
</dbReference>
<dbReference type="InterPro" id="IPR010994">
    <property type="entry name" value="RuvA_2-like"/>
</dbReference>
<dbReference type="Proteomes" id="UP000190896">
    <property type="component" value="Unassembled WGS sequence"/>
</dbReference>
<dbReference type="Gene3D" id="1.10.8.10">
    <property type="entry name" value="DNA helicase RuvA subunit, C-terminal domain"/>
    <property type="match status" value="1"/>
</dbReference>
<dbReference type="Gene3D" id="1.10.150.20">
    <property type="entry name" value="5' to 3' exonuclease, C-terminal subdomain"/>
    <property type="match status" value="1"/>
</dbReference>
<evidence type="ECO:0000256" key="3">
    <source>
        <dbReference type="ARBA" id="ARBA00023125"/>
    </source>
</evidence>
<evidence type="ECO:0000256" key="2">
    <source>
        <dbReference type="ARBA" id="ARBA00022763"/>
    </source>
</evidence>
<organism evidence="8 9">
    <name type="scientific">Solemya velesiana gill symbiont</name>
    <dbReference type="NCBI Taxonomy" id="1918948"/>
    <lineage>
        <taxon>Bacteria</taxon>
        <taxon>Pseudomonadati</taxon>
        <taxon>Pseudomonadota</taxon>
        <taxon>Gammaproteobacteria</taxon>
        <taxon>sulfur-oxidizing symbionts</taxon>
    </lineage>
</organism>
<comment type="subcellular location">
    <subcellularLocation>
        <location evidence="6">Cytoplasm</location>
    </subcellularLocation>
</comment>
<feature type="region of interest" description="Domain III" evidence="6">
    <location>
        <begin position="152"/>
        <end position="201"/>
    </location>
</feature>
<dbReference type="GO" id="GO:0048476">
    <property type="term" value="C:Holliday junction resolvase complex"/>
    <property type="evidence" value="ECO:0007669"/>
    <property type="project" value="UniProtKB-UniRule"/>
</dbReference>
<evidence type="ECO:0000256" key="6">
    <source>
        <dbReference type="HAMAP-Rule" id="MF_00031"/>
    </source>
</evidence>
<dbReference type="InterPro" id="IPR011114">
    <property type="entry name" value="RuvA_C"/>
</dbReference>
<dbReference type="SUPFAM" id="SSF47781">
    <property type="entry name" value="RuvA domain 2-like"/>
    <property type="match status" value="1"/>
</dbReference>
<dbReference type="NCBIfam" id="TIGR00084">
    <property type="entry name" value="ruvA"/>
    <property type="match status" value="1"/>
</dbReference>
<dbReference type="GO" id="GO:0000400">
    <property type="term" value="F:four-way junction DNA binding"/>
    <property type="evidence" value="ECO:0007669"/>
    <property type="project" value="UniProtKB-UniRule"/>
</dbReference>
<keyword evidence="2 6" id="KW-0227">DNA damage</keyword>
<gene>
    <name evidence="6" type="primary">ruvA</name>
    <name evidence="8" type="ORF">BOW51_08730</name>
</gene>
<keyword evidence="4 6" id="KW-0233">DNA recombination</keyword>
<dbReference type="Pfam" id="PF14520">
    <property type="entry name" value="HHH_5"/>
    <property type="match status" value="1"/>
</dbReference>
<keyword evidence="8" id="KW-0067">ATP-binding</keyword>
<evidence type="ECO:0000259" key="7">
    <source>
        <dbReference type="SMART" id="SM00278"/>
    </source>
</evidence>
<proteinExistence type="inferred from homology"/>